<evidence type="ECO:0000256" key="1">
    <source>
        <dbReference type="ARBA" id="ARBA00004141"/>
    </source>
</evidence>
<dbReference type="Pfam" id="PF01098">
    <property type="entry name" value="FTSW_RODA_SPOVE"/>
    <property type="match status" value="1"/>
</dbReference>
<gene>
    <name evidence="17" type="ORF">UV74_C0013G0267</name>
</gene>
<feature type="transmembrane region" description="Helical" evidence="16">
    <location>
        <begin position="263"/>
        <end position="286"/>
    </location>
</feature>
<feature type="transmembrane region" description="Helical" evidence="16">
    <location>
        <begin position="140"/>
        <end position="156"/>
    </location>
</feature>
<keyword evidence="17" id="KW-0132">Cell division</keyword>
<evidence type="ECO:0000256" key="12">
    <source>
        <dbReference type="ARBA" id="ARBA00041185"/>
    </source>
</evidence>
<evidence type="ECO:0000256" key="15">
    <source>
        <dbReference type="ARBA" id="ARBA00049902"/>
    </source>
</evidence>
<dbReference type="GO" id="GO:0032153">
    <property type="term" value="C:cell division site"/>
    <property type="evidence" value="ECO:0007669"/>
    <property type="project" value="TreeGrafter"/>
</dbReference>
<dbReference type="EC" id="2.4.99.28" evidence="14"/>
<name>A0A0G1DH22_9BACT</name>
<reference evidence="17 18" key="1">
    <citation type="journal article" date="2015" name="Nature">
        <title>rRNA introns, odd ribosomes, and small enigmatic genomes across a large radiation of phyla.</title>
        <authorList>
            <person name="Brown C.T."/>
            <person name="Hug L.A."/>
            <person name="Thomas B.C."/>
            <person name="Sharon I."/>
            <person name="Castelle C.J."/>
            <person name="Singh A."/>
            <person name="Wilkins M.J."/>
            <person name="Williams K.H."/>
            <person name="Banfield J.F."/>
        </authorList>
    </citation>
    <scope>NUCLEOTIDE SEQUENCE [LARGE SCALE GENOMIC DNA]</scope>
</reference>
<dbReference type="GO" id="GO:0051301">
    <property type="term" value="P:cell division"/>
    <property type="evidence" value="ECO:0007669"/>
    <property type="project" value="UniProtKB-KW"/>
</dbReference>
<evidence type="ECO:0000256" key="8">
    <source>
        <dbReference type="ARBA" id="ARBA00023136"/>
    </source>
</evidence>
<evidence type="ECO:0000313" key="17">
    <source>
        <dbReference type="EMBL" id="KKS97145.1"/>
    </source>
</evidence>
<feature type="transmembrane region" description="Helical" evidence="16">
    <location>
        <begin position="298"/>
        <end position="323"/>
    </location>
</feature>
<evidence type="ECO:0000256" key="14">
    <source>
        <dbReference type="ARBA" id="ARBA00044770"/>
    </source>
</evidence>
<protein>
    <recommendedName>
        <fullName evidence="12">Probable peptidoglycan glycosyltransferase FtsW</fullName>
        <ecNumber evidence="14">2.4.99.28</ecNumber>
    </recommendedName>
    <alternativeName>
        <fullName evidence="13">Cell division protein FtsW</fullName>
    </alternativeName>
    <alternativeName>
        <fullName evidence="10">Cell wall polymerase</fullName>
    </alternativeName>
    <alternativeName>
        <fullName evidence="9">Peptidoglycan polymerase</fullName>
    </alternativeName>
</protein>
<dbReference type="GO" id="GO:0008360">
    <property type="term" value="P:regulation of cell shape"/>
    <property type="evidence" value="ECO:0007669"/>
    <property type="project" value="UniProtKB-KW"/>
</dbReference>
<dbReference type="AlphaFoldDB" id="A0A0G1DH22"/>
<proteinExistence type="inferred from homology"/>
<feature type="transmembrane region" description="Helical" evidence="16">
    <location>
        <begin position="224"/>
        <end position="243"/>
    </location>
</feature>
<keyword evidence="4 16" id="KW-0812">Transmembrane</keyword>
<comment type="subcellular location">
    <subcellularLocation>
        <location evidence="1">Membrane</location>
        <topology evidence="1">Multi-pass membrane protein</topology>
    </subcellularLocation>
</comment>
<dbReference type="PATRIC" id="fig|1618578.3.peg.617"/>
<keyword evidence="5" id="KW-0133">Cell shape</keyword>
<dbReference type="EMBL" id="LCFQ01000013">
    <property type="protein sequence ID" value="KKS97145.1"/>
    <property type="molecule type" value="Genomic_DNA"/>
</dbReference>
<keyword evidence="17" id="KW-0131">Cell cycle</keyword>
<evidence type="ECO:0000256" key="13">
    <source>
        <dbReference type="ARBA" id="ARBA00041418"/>
    </source>
</evidence>
<dbReference type="STRING" id="1618578.UV74_C0013G0267"/>
<evidence type="ECO:0000256" key="9">
    <source>
        <dbReference type="ARBA" id="ARBA00032370"/>
    </source>
</evidence>
<feature type="transmembrane region" description="Helical" evidence="16">
    <location>
        <begin position="187"/>
        <end position="204"/>
    </location>
</feature>
<feature type="transmembrane region" description="Helical" evidence="16">
    <location>
        <begin position="48"/>
        <end position="66"/>
    </location>
</feature>
<sequence>MVGRNLKKNRSIDRGLLFLTLGLTVVGVVVVADVSSPQALEVFSDSFYFAKQQLMWAVAGIVLLLISSKVNYNIWRKLSLPLFAMSMVLLVLVLIPGFGAKTLGAQRWLILGPIRFQPSELAKLTLAIFFADNLTKNRPFYFYLGILAGVFGLIMLQPDLGTSLVLLSIGMSQLFISGISLTWLTGTIFLGGLVGTGLVLLSPYRKERLMTFLTSSSDPLDSSYHIRQILIAIGSGGLFGVGLGQSRQKHLFIPETATDSVFAVLAEEIGFIGSSLIIILLFVYIFKTVKVAKNAEDGFAKLLAGGISVWMGVQIILNLSSMLALTPLTGIPLPFFSYGGSSLVMILLSTGILLNISKHG</sequence>
<dbReference type="GO" id="GO:0005886">
    <property type="term" value="C:plasma membrane"/>
    <property type="evidence" value="ECO:0007669"/>
    <property type="project" value="TreeGrafter"/>
</dbReference>
<dbReference type="Proteomes" id="UP000034090">
    <property type="component" value="Unassembled WGS sequence"/>
</dbReference>
<dbReference type="InterPro" id="IPR001182">
    <property type="entry name" value="FtsW/RodA"/>
</dbReference>
<feature type="transmembrane region" description="Helical" evidence="16">
    <location>
        <begin position="163"/>
        <end position="181"/>
    </location>
</feature>
<keyword evidence="3" id="KW-0808">Transferase</keyword>
<comment type="similarity">
    <text evidence="11">Belongs to the SEDS family. FtsW subfamily.</text>
</comment>
<dbReference type="PANTHER" id="PTHR30474:SF2">
    <property type="entry name" value="PEPTIDOGLYCAN GLYCOSYLTRANSFERASE FTSW-RELATED"/>
    <property type="match status" value="1"/>
</dbReference>
<evidence type="ECO:0000256" key="6">
    <source>
        <dbReference type="ARBA" id="ARBA00022984"/>
    </source>
</evidence>
<dbReference type="GO" id="GO:0008955">
    <property type="term" value="F:peptidoglycan glycosyltransferase activity"/>
    <property type="evidence" value="ECO:0007669"/>
    <property type="project" value="UniProtKB-EC"/>
</dbReference>
<organism evidence="17 18">
    <name type="scientific">Candidatus Woesebacteria bacterium GW2011_GWB1_43_14</name>
    <dbReference type="NCBI Taxonomy" id="1618578"/>
    <lineage>
        <taxon>Bacteria</taxon>
        <taxon>Candidatus Woeseibacteriota</taxon>
    </lineage>
</organism>
<evidence type="ECO:0000256" key="3">
    <source>
        <dbReference type="ARBA" id="ARBA00022679"/>
    </source>
</evidence>
<comment type="catalytic activity">
    <reaction evidence="15">
        <text>[GlcNAc-(1-&gt;4)-Mur2Ac(oyl-L-Ala-gamma-D-Glu-L-Lys-D-Ala-D-Ala)](n)-di-trans,octa-cis-undecaprenyl diphosphate + beta-D-GlcNAc-(1-&gt;4)-Mur2Ac(oyl-L-Ala-gamma-D-Glu-L-Lys-D-Ala-D-Ala)-di-trans,octa-cis-undecaprenyl diphosphate = [GlcNAc-(1-&gt;4)-Mur2Ac(oyl-L-Ala-gamma-D-Glu-L-Lys-D-Ala-D-Ala)](n+1)-di-trans,octa-cis-undecaprenyl diphosphate + di-trans,octa-cis-undecaprenyl diphosphate + H(+)</text>
        <dbReference type="Rhea" id="RHEA:23708"/>
        <dbReference type="Rhea" id="RHEA-COMP:9602"/>
        <dbReference type="Rhea" id="RHEA-COMP:9603"/>
        <dbReference type="ChEBI" id="CHEBI:15378"/>
        <dbReference type="ChEBI" id="CHEBI:58405"/>
        <dbReference type="ChEBI" id="CHEBI:60033"/>
        <dbReference type="ChEBI" id="CHEBI:78435"/>
        <dbReference type="EC" id="2.4.99.28"/>
    </reaction>
</comment>
<keyword evidence="2" id="KW-0328">Glycosyltransferase</keyword>
<dbReference type="GO" id="GO:0015648">
    <property type="term" value="F:lipid-linked peptidoglycan transporter activity"/>
    <property type="evidence" value="ECO:0007669"/>
    <property type="project" value="TreeGrafter"/>
</dbReference>
<keyword evidence="6" id="KW-0573">Peptidoglycan synthesis</keyword>
<evidence type="ECO:0000256" key="11">
    <source>
        <dbReference type="ARBA" id="ARBA00038053"/>
    </source>
</evidence>
<evidence type="ECO:0000256" key="4">
    <source>
        <dbReference type="ARBA" id="ARBA00022692"/>
    </source>
</evidence>
<evidence type="ECO:0000256" key="16">
    <source>
        <dbReference type="SAM" id="Phobius"/>
    </source>
</evidence>
<keyword evidence="7 16" id="KW-1133">Transmembrane helix</keyword>
<dbReference type="PANTHER" id="PTHR30474">
    <property type="entry name" value="CELL CYCLE PROTEIN"/>
    <property type="match status" value="1"/>
</dbReference>
<evidence type="ECO:0000256" key="10">
    <source>
        <dbReference type="ARBA" id="ARBA00033270"/>
    </source>
</evidence>
<feature type="transmembrane region" description="Helical" evidence="16">
    <location>
        <begin position="335"/>
        <end position="356"/>
    </location>
</feature>
<comment type="caution">
    <text evidence="17">The sequence shown here is derived from an EMBL/GenBank/DDBJ whole genome shotgun (WGS) entry which is preliminary data.</text>
</comment>
<accession>A0A0G1DH22</accession>
<evidence type="ECO:0000313" key="18">
    <source>
        <dbReference type="Proteomes" id="UP000034090"/>
    </source>
</evidence>
<evidence type="ECO:0000256" key="5">
    <source>
        <dbReference type="ARBA" id="ARBA00022960"/>
    </source>
</evidence>
<dbReference type="GO" id="GO:0009252">
    <property type="term" value="P:peptidoglycan biosynthetic process"/>
    <property type="evidence" value="ECO:0007669"/>
    <property type="project" value="UniProtKB-KW"/>
</dbReference>
<evidence type="ECO:0000256" key="2">
    <source>
        <dbReference type="ARBA" id="ARBA00022676"/>
    </source>
</evidence>
<evidence type="ECO:0000256" key="7">
    <source>
        <dbReference type="ARBA" id="ARBA00022989"/>
    </source>
</evidence>
<feature type="transmembrane region" description="Helical" evidence="16">
    <location>
        <begin position="78"/>
        <end position="99"/>
    </location>
</feature>
<keyword evidence="8 16" id="KW-0472">Membrane</keyword>